<dbReference type="InterPro" id="IPR041715">
    <property type="entry name" value="HisRS-like_core"/>
</dbReference>
<gene>
    <name evidence="2" type="ORF">S01H1_31211</name>
</gene>
<dbReference type="EMBL" id="BARS01019245">
    <property type="protein sequence ID" value="GAF88707.1"/>
    <property type="molecule type" value="Genomic_DNA"/>
</dbReference>
<sequence length="175" mass="19844">MFESKENTNVRLPFGLRDIFPFESSERNAIKRIISSQFQRWGYGEVKTPVMEYTENISIGVGKDWKDKLINFIDADGSLISLRADMTIPIARLAGMRIKKDQLPARFCYFSDVFRQSGTQIGDKRVYSQAGLEFIGSKNQINADAEVLIVLIRIMRDLGLSEFKLGLGHIGFIEG</sequence>
<dbReference type="AlphaFoldDB" id="X0TKP9"/>
<feature type="non-terminal residue" evidence="2">
    <location>
        <position position="175"/>
    </location>
</feature>
<proteinExistence type="predicted"/>
<dbReference type="GO" id="GO:0005737">
    <property type="term" value="C:cytoplasm"/>
    <property type="evidence" value="ECO:0007669"/>
    <property type="project" value="InterPro"/>
</dbReference>
<dbReference type="SUPFAM" id="SSF55681">
    <property type="entry name" value="Class II aaRS and biotin synthetases"/>
    <property type="match status" value="1"/>
</dbReference>
<organism evidence="2">
    <name type="scientific">marine sediment metagenome</name>
    <dbReference type="NCBI Taxonomy" id="412755"/>
    <lineage>
        <taxon>unclassified sequences</taxon>
        <taxon>metagenomes</taxon>
        <taxon>ecological metagenomes</taxon>
    </lineage>
</organism>
<evidence type="ECO:0000259" key="1">
    <source>
        <dbReference type="Pfam" id="PF13393"/>
    </source>
</evidence>
<accession>X0TKP9</accession>
<name>X0TKP9_9ZZZZ</name>
<dbReference type="InterPro" id="IPR045864">
    <property type="entry name" value="aa-tRNA-synth_II/BPL/LPL"/>
</dbReference>
<dbReference type="GO" id="GO:0006427">
    <property type="term" value="P:histidyl-tRNA aminoacylation"/>
    <property type="evidence" value="ECO:0007669"/>
    <property type="project" value="TreeGrafter"/>
</dbReference>
<dbReference type="PANTHER" id="PTHR43707:SF1">
    <property type="entry name" value="HISTIDINE--TRNA LIGASE, MITOCHONDRIAL-RELATED"/>
    <property type="match status" value="1"/>
</dbReference>
<feature type="domain" description="Class II Histidinyl-tRNA synthetase (HisRS)-like catalytic core" evidence="1">
    <location>
        <begin position="15"/>
        <end position="174"/>
    </location>
</feature>
<protein>
    <recommendedName>
        <fullName evidence="1">Class II Histidinyl-tRNA synthetase (HisRS)-like catalytic core domain-containing protein</fullName>
    </recommendedName>
</protein>
<dbReference type="InterPro" id="IPR004516">
    <property type="entry name" value="HisRS/HisZ"/>
</dbReference>
<dbReference type="Gene3D" id="3.30.930.10">
    <property type="entry name" value="Bira Bifunctional Protein, Domain 2"/>
    <property type="match status" value="1"/>
</dbReference>
<comment type="caution">
    <text evidence="2">The sequence shown here is derived from an EMBL/GenBank/DDBJ whole genome shotgun (WGS) entry which is preliminary data.</text>
</comment>
<evidence type="ECO:0000313" key="2">
    <source>
        <dbReference type="EMBL" id="GAF88707.1"/>
    </source>
</evidence>
<dbReference type="PANTHER" id="PTHR43707">
    <property type="entry name" value="HISTIDYL-TRNA SYNTHETASE"/>
    <property type="match status" value="1"/>
</dbReference>
<dbReference type="Pfam" id="PF13393">
    <property type="entry name" value="tRNA-synt_His"/>
    <property type="match status" value="1"/>
</dbReference>
<dbReference type="GO" id="GO:0004821">
    <property type="term" value="F:histidine-tRNA ligase activity"/>
    <property type="evidence" value="ECO:0007669"/>
    <property type="project" value="TreeGrafter"/>
</dbReference>
<reference evidence="2" key="1">
    <citation type="journal article" date="2014" name="Front. Microbiol.">
        <title>High frequency of phylogenetically diverse reductive dehalogenase-homologous genes in deep subseafloor sedimentary metagenomes.</title>
        <authorList>
            <person name="Kawai M."/>
            <person name="Futagami T."/>
            <person name="Toyoda A."/>
            <person name="Takaki Y."/>
            <person name="Nishi S."/>
            <person name="Hori S."/>
            <person name="Arai W."/>
            <person name="Tsubouchi T."/>
            <person name="Morono Y."/>
            <person name="Uchiyama I."/>
            <person name="Ito T."/>
            <person name="Fujiyama A."/>
            <person name="Inagaki F."/>
            <person name="Takami H."/>
        </authorList>
    </citation>
    <scope>NUCLEOTIDE SEQUENCE</scope>
    <source>
        <strain evidence="2">Expedition CK06-06</strain>
    </source>
</reference>